<reference evidence="12 13" key="1">
    <citation type="submission" date="2012-09" db="EMBL/GenBank/DDBJ databases">
        <title>Genome Sequence of alkane-degrading Bacterium Alcanivorax jadensis T9.</title>
        <authorList>
            <person name="Lai Q."/>
            <person name="Shao Z."/>
        </authorList>
    </citation>
    <scope>NUCLEOTIDE SEQUENCE [LARGE SCALE GENOMIC DNA]</scope>
    <source>
        <strain evidence="12 13">T9</strain>
    </source>
</reference>
<evidence type="ECO:0000256" key="6">
    <source>
        <dbReference type="ARBA" id="ARBA00022968"/>
    </source>
</evidence>
<keyword evidence="2 10" id="KW-0349">Heme</keyword>
<sequence>MNAVRKQRLILVVSILVGLAIACGLMFYALRQNINLFFTPQQVMAGEAPLDTQMRVGGLVEEGSVVRDQQTLDVQFVLTDGKGSFTVHYQGILPDLFREGQGIVANGTLISTNRFEAEEVLAKHDETYMPPEVQDALEKAGHPGAKKVNSEQ</sequence>
<evidence type="ECO:0000256" key="9">
    <source>
        <dbReference type="ARBA" id="ARBA00023136"/>
    </source>
</evidence>
<dbReference type="Pfam" id="PF03100">
    <property type="entry name" value="CcmE"/>
    <property type="match status" value="1"/>
</dbReference>
<evidence type="ECO:0000256" key="10">
    <source>
        <dbReference type="HAMAP-Rule" id="MF_01959"/>
    </source>
</evidence>
<evidence type="ECO:0000256" key="8">
    <source>
        <dbReference type="ARBA" id="ARBA00023004"/>
    </source>
</evidence>
<proteinExistence type="inferred from homology"/>
<dbReference type="PANTHER" id="PTHR34128">
    <property type="entry name" value="CYTOCHROME C-TYPE BIOGENESIS PROTEIN CCME HOMOLOG, MITOCHONDRIAL"/>
    <property type="match status" value="1"/>
</dbReference>
<dbReference type="InterPro" id="IPR004329">
    <property type="entry name" value="CcmE"/>
</dbReference>
<dbReference type="RefSeq" id="WP_035246787.1">
    <property type="nucleotide sequence ID" value="NZ_ARXU01000004.1"/>
</dbReference>
<dbReference type="NCBIfam" id="NF009638">
    <property type="entry name" value="PRK13165.1"/>
    <property type="match status" value="1"/>
</dbReference>
<evidence type="ECO:0000256" key="4">
    <source>
        <dbReference type="ARBA" id="ARBA00022723"/>
    </source>
</evidence>
<comment type="function">
    <text evidence="10">Heme chaperone required for the biogenesis of c-type cytochromes. Transiently binds heme delivered by CcmC and transfers the heme to apo-cytochromes in a process facilitated by CcmF and CcmH.</text>
</comment>
<keyword evidence="8 10" id="KW-0408">Iron</keyword>
<feature type="binding site" description="covalent" evidence="10">
    <location>
        <position position="124"/>
    </location>
    <ligand>
        <name>heme</name>
        <dbReference type="ChEBI" id="CHEBI:30413"/>
    </ligand>
</feature>
<keyword evidence="5 10" id="KW-0201">Cytochrome c-type biogenesis</keyword>
<keyword evidence="13" id="KW-1185">Reference proteome</keyword>
<comment type="subcellular location">
    <subcellularLocation>
        <location evidence="10">Cell membrane</location>
        <topology evidence="10">Single-pass type II membrane protein</topology>
    </subcellularLocation>
    <subcellularLocation>
        <location evidence="1">Membrane</location>
    </subcellularLocation>
</comment>
<feature type="binding site" description="axial binding residue" evidence="10">
    <location>
        <position position="128"/>
    </location>
    <ligand>
        <name>heme</name>
        <dbReference type="ChEBI" id="CHEBI:30413"/>
    </ligand>
    <ligandPart>
        <name>Fe</name>
        <dbReference type="ChEBI" id="CHEBI:18248"/>
    </ligandPart>
</feature>
<keyword evidence="3 10" id="KW-0812">Transmembrane</keyword>
<dbReference type="HAMAP" id="MF_01959">
    <property type="entry name" value="CcmE"/>
    <property type="match status" value="1"/>
</dbReference>
<evidence type="ECO:0000256" key="1">
    <source>
        <dbReference type="ARBA" id="ARBA00004370"/>
    </source>
</evidence>
<dbReference type="NCBIfam" id="NF009727">
    <property type="entry name" value="PRK13254.1-1"/>
    <property type="match status" value="1"/>
</dbReference>
<keyword evidence="4 10" id="KW-0479">Metal-binding</keyword>
<feature type="topological domain" description="Extracellular" evidence="10">
    <location>
        <begin position="30"/>
        <end position="152"/>
    </location>
</feature>
<dbReference type="SUPFAM" id="SSF82093">
    <property type="entry name" value="Heme chaperone CcmE"/>
    <property type="match status" value="1"/>
</dbReference>
<feature type="topological domain" description="Cytoplasmic" evidence="10">
    <location>
        <begin position="1"/>
        <end position="8"/>
    </location>
</feature>
<evidence type="ECO:0000256" key="7">
    <source>
        <dbReference type="ARBA" id="ARBA00022989"/>
    </source>
</evidence>
<organism evidence="12 13">
    <name type="scientific">Alcanivorax jadensis T9</name>
    <dbReference type="NCBI Taxonomy" id="1177181"/>
    <lineage>
        <taxon>Bacteria</taxon>
        <taxon>Pseudomonadati</taxon>
        <taxon>Pseudomonadota</taxon>
        <taxon>Gammaproteobacteria</taxon>
        <taxon>Oceanospirillales</taxon>
        <taxon>Alcanivoracaceae</taxon>
        <taxon>Alcanivorax</taxon>
    </lineage>
</organism>
<comment type="similarity">
    <text evidence="10">Belongs to the CcmE/CycJ family.</text>
</comment>
<dbReference type="InterPro" id="IPR012340">
    <property type="entry name" value="NA-bd_OB-fold"/>
</dbReference>
<comment type="caution">
    <text evidence="12">The sequence shown here is derived from an EMBL/GenBank/DDBJ whole genome shotgun (WGS) entry which is preliminary data.</text>
</comment>
<dbReference type="InterPro" id="IPR036127">
    <property type="entry name" value="CcmE-like_sf"/>
</dbReference>
<evidence type="ECO:0000313" key="13">
    <source>
        <dbReference type="Proteomes" id="UP000029443"/>
    </source>
</evidence>
<dbReference type="NCBIfam" id="NF009731">
    <property type="entry name" value="PRK13254.1-5"/>
    <property type="match status" value="1"/>
</dbReference>
<keyword evidence="9 10" id="KW-0472">Membrane</keyword>
<keyword evidence="7 10" id="KW-1133">Transmembrane helix</keyword>
<keyword evidence="6 10" id="KW-0735">Signal-anchor</keyword>
<dbReference type="EMBL" id="ARXU01000004">
    <property type="protein sequence ID" value="KGD61645.1"/>
    <property type="molecule type" value="Genomic_DNA"/>
</dbReference>
<evidence type="ECO:0000256" key="5">
    <source>
        <dbReference type="ARBA" id="ARBA00022748"/>
    </source>
</evidence>
<accession>A0ABR4WE14</accession>
<dbReference type="PANTHER" id="PTHR34128:SF2">
    <property type="entry name" value="CYTOCHROME C-TYPE BIOGENESIS PROTEIN CCME HOMOLOG, MITOCHONDRIAL"/>
    <property type="match status" value="1"/>
</dbReference>
<evidence type="ECO:0000256" key="11">
    <source>
        <dbReference type="SAM" id="Phobius"/>
    </source>
</evidence>
<keyword evidence="10" id="KW-1003">Cell membrane</keyword>
<dbReference type="PROSITE" id="PS51257">
    <property type="entry name" value="PROKAR_LIPOPROTEIN"/>
    <property type="match status" value="1"/>
</dbReference>
<evidence type="ECO:0000256" key="3">
    <source>
        <dbReference type="ARBA" id="ARBA00022692"/>
    </source>
</evidence>
<protein>
    <recommendedName>
        <fullName evidence="10">Cytochrome c-type biogenesis protein CcmE</fullName>
    </recommendedName>
    <alternativeName>
        <fullName evidence="10">Cytochrome c maturation protein E</fullName>
    </alternativeName>
    <alternativeName>
        <fullName evidence="10">Heme chaperone CcmE</fullName>
    </alternativeName>
</protein>
<gene>
    <name evidence="10" type="primary">ccmE</name>
    <name evidence="10" type="synonym">cycJ</name>
    <name evidence="12" type="ORF">T9A_01594</name>
</gene>
<evidence type="ECO:0000313" key="12">
    <source>
        <dbReference type="EMBL" id="KGD61645.1"/>
    </source>
</evidence>
<dbReference type="NCBIfam" id="NF009729">
    <property type="entry name" value="PRK13254.1-3"/>
    <property type="match status" value="1"/>
</dbReference>
<dbReference type="Proteomes" id="UP000029443">
    <property type="component" value="Unassembled WGS sequence"/>
</dbReference>
<dbReference type="Gene3D" id="2.40.50.140">
    <property type="entry name" value="Nucleic acid-binding proteins"/>
    <property type="match status" value="1"/>
</dbReference>
<name>A0ABR4WE14_9GAMM</name>
<evidence type="ECO:0000256" key="2">
    <source>
        <dbReference type="ARBA" id="ARBA00022617"/>
    </source>
</evidence>
<feature type="transmembrane region" description="Helical" evidence="11">
    <location>
        <begin position="9"/>
        <end position="30"/>
    </location>
</feature>